<feature type="non-terminal residue" evidence="1">
    <location>
        <position position="43"/>
    </location>
</feature>
<proteinExistence type="predicted"/>
<dbReference type="AlphaFoldDB" id="A0A0F9NC28"/>
<organism evidence="1">
    <name type="scientific">marine sediment metagenome</name>
    <dbReference type="NCBI Taxonomy" id="412755"/>
    <lineage>
        <taxon>unclassified sequences</taxon>
        <taxon>metagenomes</taxon>
        <taxon>ecological metagenomes</taxon>
    </lineage>
</organism>
<gene>
    <name evidence="1" type="ORF">LCGC14_1280260</name>
</gene>
<protein>
    <submittedName>
        <fullName evidence="1">Uncharacterized protein</fullName>
    </submittedName>
</protein>
<reference evidence="1" key="1">
    <citation type="journal article" date="2015" name="Nature">
        <title>Complex archaea that bridge the gap between prokaryotes and eukaryotes.</title>
        <authorList>
            <person name="Spang A."/>
            <person name="Saw J.H."/>
            <person name="Jorgensen S.L."/>
            <person name="Zaremba-Niedzwiedzka K."/>
            <person name="Martijn J."/>
            <person name="Lind A.E."/>
            <person name="van Eijk R."/>
            <person name="Schleper C."/>
            <person name="Guy L."/>
            <person name="Ettema T.J."/>
        </authorList>
    </citation>
    <scope>NUCLEOTIDE SEQUENCE</scope>
</reference>
<evidence type="ECO:0000313" key="1">
    <source>
        <dbReference type="EMBL" id="KKM86300.1"/>
    </source>
</evidence>
<accession>A0A0F9NC28</accession>
<dbReference type="EMBL" id="LAZR01007277">
    <property type="protein sequence ID" value="KKM86300.1"/>
    <property type="molecule type" value="Genomic_DNA"/>
</dbReference>
<sequence length="43" mass="5120">MDMLLGIYCIPGAIFWHMFFYDKNSKVPEWLQALLNQIVNLVF</sequence>
<comment type="caution">
    <text evidence="1">The sequence shown here is derived from an EMBL/GenBank/DDBJ whole genome shotgun (WGS) entry which is preliminary data.</text>
</comment>
<name>A0A0F9NC28_9ZZZZ</name>